<evidence type="ECO:0000313" key="2">
    <source>
        <dbReference type="EMBL" id="SSA34902.1"/>
    </source>
</evidence>
<dbReference type="OrthoDB" id="5241234at2"/>
<protein>
    <submittedName>
        <fullName evidence="2">HNH endonuclease</fullName>
    </submittedName>
</protein>
<evidence type="ECO:0000313" key="3">
    <source>
        <dbReference type="Proteomes" id="UP000250028"/>
    </source>
</evidence>
<keyword evidence="2" id="KW-0378">Hydrolase</keyword>
<dbReference type="GO" id="GO:0004519">
    <property type="term" value="F:endonuclease activity"/>
    <property type="evidence" value="ECO:0007669"/>
    <property type="project" value="UniProtKB-KW"/>
</dbReference>
<dbReference type="AlphaFoldDB" id="A0A2Y9BTZ9"/>
<accession>A0A2Y9BTZ9</accession>
<dbReference type="EMBL" id="UESZ01000001">
    <property type="protein sequence ID" value="SSA34902.1"/>
    <property type="molecule type" value="Genomic_DNA"/>
</dbReference>
<dbReference type="Pfam" id="PF14279">
    <property type="entry name" value="HNH_5"/>
    <property type="match status" value="1"/>
</dbReference>
<dbReference type="InterPro" id="IPR003870">
    <property type="entry name" value="DUF222"/>
</dbReference>
<organism evidence="2 3">
    <name type="scientific">Branchiibius hedensis</name>
    <dbReference type="NCBI Taxonomy" id="672460"/>
    <lineage>
        <taxon>Bacteria</taxon>
        <taxon>Bacillati</taxon>
        <taxon>Actinomycetota</taxon>
        <taxon>Actinomycetes</taxon>
        <taxon>Micrococcales</taxon>
        <taxon>Dermacoccaceae</taxon>
        <taxon>Branchiibius</taxon>
    </lineage>
</organism>
<keyword evidence="2" id="KW-0540">Nuclease</keyword>
<dbReference type="Proteomes" id="UP000250028">
    <property type="component" value="Unassembled WGS sequence"/>
</dbReference>
<gene>
    <name evidence="2" type="ORF">SAMN04489750_2234</name>
</gene>
<dbReference type="SMART" id="SM00507">
    <property type="entry name" value="HNHc"/>
    <property type="match status" value="1"/>
</dbReference>
<dbReference type="Pfam" id="PF02720">
    <property type="entry name" value="DUF222"/>
    <property type="match status" value="1"/>
</dbReference>
<dbReference type="Gene3D" id="1.10.30.50">
    <property type="match status" value="1"/>
</dbReference>
<name>A0A2Y9BTZ9_9MICO</name>
<proteinExistence type="predicted"/>
<feature type="domain" description="HNH nuclease" evidence="1">
    <location>
        <begin position="332"/>
        <end position="382"/>
    </location>
</feature>
<sequence length="444" mass="48440">MDENEVLDEAEQAALALVRECRSRINSTAGQGDSARIGDVLIQELEYLKHAISARQIELTAHLVTEAQERLQPEAKVPAGWATRVTAVAVGFARRKHPAAAARLVRQAQVLAQEMPSVLDAMRAGELGEEQAAILVRETDGLDPGARAQVAEEISDRWHRLGDRGLREATRCVVNRLDPNLAQVRAIAAAQDRHVSWRSAPDSMLRLTALLPVREGLACVQALQADPAVAKARAADRNRAMADALVSRVTGRAAGEGAPVDVRVNLMIPIEALVKDAPGFLEGYGTIPGHLARDLISACPDKDGPDVRRIFTAPGHDELIGMESTARTYRGLLREFIKLRDQRCRTPFCESPVKHIDHIAPAAAGGRTTASNAGADCERCNYTKEIPGYFVTGNAQTVTYRVGRLTMTSTPPRPPSARPREAVSRLERRFVEVIWHGFTAPKRE</sequence>
<keyword evidence="3" id="KW-1185">Reference proteome</keyword>
<dbReference type="InterPro" id="IPR003615">
    <property type="entry name" value="HNH_nuc"/>
</dbReference>
<reference evidence="3" key="1">
    <citation type="submission" date="2016-10" db="EMBL/GenBank/DDBJ databases">
        <authorList>
            <person name="Varghese N."/>
            <person name="Submissions S."/>
        </authorList>
    </citation>
    <scope>NUCLEOTIDE SEQUENCE [LARGE SCALE GENOMIC DNA]</scope>
    <source>
        <strain evidence="3">DSM 22951</strain>
    </source>
</reference>
<dbReference type="RefSeq" id="WP_109685809.1">
    <property type="nucleotide sequence ID" value="NZ_QGDN01000001.1"/>
</dbReference>
<dbReference type="InterPro" id="IPR029471">
    <property type="entry name" value="HNH_5"/>
</dbReference>
<evidence type="ECO:0000259" key="1">
    <source>
        <dbReference type="SMART" id="SM00507"/>
    </source>
</evidence>
<keyword evidence="2" id="KW-0255">Endonuclease</keyword>